<dbReference type="GO" id="GO:0009089">
    <property type="term" value="P:lysine biosynthetic process via diaminopimelate"/>
    <property type="evidence" value="ECO:0007669"/>
    <property type="project" value="UniProtKB-UniRule"/>
</dbReference>
<evidence type="ECO:0000256" key="4">
    <source>
        <dbReference type="ARBA" id="ARBA00012086"/>
    </source>
</evidence>
<comment type="subcellular location">
    <subcellularLocation>
        <location evidence="12">Cytoplasm</location>
    </subcellularLocation>
</comment>
<evidence type="ECO:0000256" key="16">
    <source>
        <dbReference type="PIRSR" id="PIRSR001365-3"/>
    </source>
</evidence>
<evidence type="ECO:0000256" key="14">
    <source>
        <dbReference type="PIRSR" id="PIRSR001365-1"/>
    </source>
</evidence>
<keyword evidence="5 12" id="KW-0963">Cytoplasm</keyword>
<feature type="site" description="L-lysine inhibitor binding" evidence="16">
    <location>
        <position position="84"/>
    </location>
</feature>
<evidence type="ECO:0000256" key="13">
    <source>
        <dbReference type="PIRNR" id="PIRNR001365"/>
    </source>
</evidence>
<evidence type="ECO:0000313" key="17">
    <source>
        <dbReference type="EMBL" id="GFH62245.1"/>
    </source>
</evidence>
<dbReference type="PANTHER" id="PTHR12128:SF66">
    <property type="entry name" value="4-HYDROXY-2-OXOGLUTARATE ALDOLASE, MITOCHONDRIAL"/>
    <property type="match status" value="1"/>
</dbReference>
<evidence type="ECO:0000256" key="6">
    <source>
        <dbReference type="ARBA" id="ARBA00022605"/>
    </source>
</evidence>
<evidence type="ECO:0000256" key="10">
    <source>
        <dbReference type="ARBA" id="ARBA00023270"/>
    </source>
</evidence>
<dbReference type="InterPro" id="IPR020625">
    <property type="entry name" value="Schiff_base-form_aldolases_AS"/>
</dbReference>
<comment type="pathway">
    <text evidence="2 12">Amino-acid biosynthesis; L-lysine biosynthesis via DAP pathway; (S)-tetrahydrodipicolinate from L-aspartate: step 3/4.</text>
</comment>
<evidence type="ECO:0000256" key="11">
    <source>
        <dbReference type="ARBA" id="ARBA00047836"/>
    </source>
</evidence>
<dbReference type="Gene3D" id="3.20.20.70">
    <property type="entry name" value="Aldolase class I"/>
    <property type="match status" value="1"/>
</dbReference>
<dbReference type="InterPro" id="IPR013785">
    <property type="entry name" value="Aldolase_TIM"/>
</dbReference>
<gene>
    <name evidence="12 17" type="primary">dapA</name>
    <name evidence="17" type="ORF">ZNDK_0016</name>
</gene>
<feature type="site" description="L-lysine inhibitor binding" evidence="16">
    <location>
        <position position="106"/>
    </location>
</feature>
<evidence type="ECO:0000256" key="15">
    <source>
        <dbReference type="PIRSR" id="PIRSR001365-2"/>
    </source>
</evidence>
<dbReference type="UniPathway" id="UPA00034">
    <property type="reaction ID" value="UER00017"/>
</dbReference>
<accession>A0A6L2R433</accession>
<evidence type="ECO:0000256" key="2">
    <source>
        <dbReference type="ARBA" id="ARBA00005120"/>
    </source>
</evidence>
<dbReference type="EC" id="4.3.3.7" evidence="4 12"/>
<dbReference type="SMART" id="SM01130">
    <property type="entry name" value="DHDPS"/>
    <property type="match status" value="1"/>
</dbReference>
<reference evidence="17 18" key="1">
    <citation type="journal article" date="2020" name="ISME J.">
        <title>Parallel Reductive Genome Evolution in Desulfovibrio Ectosymbionts Independently Acquired by Trichonympha Protists in the Termite Gut.</title>
        <authorList>
            <person name="Takeuchi M."/>
            <person name="Kuwahara H."/>
            <person name="Murakami T."/>
            <person name="Takahashi K."/>
            <person name="Kajitani R."/>
            <person name="Toyoda A."/>
            <person name="Itoh T."/>
            <person name="Ohkuma M."/>
            <person name="Hongoh Y."/>
        </authorList>
    </citation>
    <scope>NUCLEOTIDE SEQUENCE [LARGE SCALE GENOMIC DNA]</scope>
    <source>
        <strain evidence="17">ZnDsv-02</strain>
    </source>
</reference>
<evidence type="ECO:0000256" key="12">
    <source>
        <dbReference type="HAMAP-Rule" id="MF_00418"/>
    </source>
</evidence>
<name>A0A6L2R433_9BACT</name>
<dbReference type="GO" id="GO:0008840">
    <property type="term" value="F:4-hydroxy-tetrahydrodipicolinate synthase activity"/>
    <property type="evidence" value="ECO:0007669"/>
    <property type="project" value="UniProtKB-UniRule"/>
</dbReference>
<evidence type="ECO:0000256" key="1">
    <source>
        <dbReference type="ARBA" id="ARBA00003294"/>
    </source>
</evidence>
<feature type="site" description="L-lysine inhibitor binding" evidence="16">
    <location>
        <position position="80"/>
    </location>
</feature>
<dbReference type="EMBL" id="BLLL01000001">
    <property type="protein sequence ID" value="GFH62245.1"/>
    <property type="molecule type" value="Genomic_DNA"/>
</dbReference>
<dbReference type="Pfam" id="PF00701">
    <property type="entry name" value="DHDPS"/>
    <property type="match status" value="1"/>
</dbReference>
<dbReference type="GO" id="GO:0019877">
    <property type="term" value="P:diaminopimelate biosynthetic process"/>
    <property type="evidence" value="ECO:0007669"/>
    <property type="project" value="UniProtKB-UniRule"/>
</dbReference>
<feature type="active site" description="Proton donor/acceptor" evidence="12 14">
    <location>
        <position position="133"/>
    </location>
</feature>
<dbReference type="NCBIfam" id="TIGR00674">
    <property type="entry name" value="dapA"/>
    <property type="match status" value="1"/>
</dbReference>
<dbReference type="Proteomes" id="UP000505077">
    <property type="component" value="Unassembled WGS sequence"/>
</dbReference>
<comment type="caution">
    <text evidence="12">Was originally thought to be a dihydrodipicolinate synthase (DHDPS), catalyzing the condensation of (S)-aspartate-beta-semialdehyde [(S)-ASA] and pyruvate to dihydrodipicolinate (DHDP). However, it was shown in E.coli that the product of the enzymatic reaction is not dihydrodipicolinate but in fact (4S)-4-hydroxy-2,3,4,5-tetrahydro-(2S)-dipicolinic acid (HTPA), and that the consecutive dehydration reaction leading to DHDP is not spontaneous but catalyzed by DapB.</text>
</comment>
<evidence type="ECO:0000256" key="3">
    <source>
        <dbReference type="ARBA" id="ARBA00007592"/>
    </source>
</evidence>
<feature type="binding site" evidence="12 15">
    <location>
        <position position="45"/>
    </location>
    <ligand>
        <name>pyruvate</name>
        <dbReference type="ChEBI" id="CHEBI:15361"/>
    </ligand>
</feature>
<feature type="site" description="Part of a proton relay during catalysis" evidence="12 16">
    <location>
        <position position="44"/>
    </location>
</feature>
<proteinExistence type="inferred from homology"/>
<keyword evidence="9 12" id="KW-0456">Lyase</keyword>
<comment type="similarity">
    <text evidence="3 12 13">Belongs to the DapA family.</text>
</comment>
<dbReference type="GO" id="GO:0005829">
    <property type="term" value="C:cytosol"/>
    <property type="evidence" value="ECO:0007669"/>
    <property type="project" value="TreeGrafter"/>
</dbReference>
<evidence type="ECO:0000256" key="8">
    <source>
        <dbReference type="ARBA" id="ARBA00023154"/>
    </source>
</evidence>
<keyword evidence="6 12" id="KW-0028">Amino-acid biosynthesis</keyword>
<dbReference type="PRINTS" id="PR00146">
    <property type="entry name" value="DHPICSNTHASE"/>
</dbReference>
<evidence type="ECO:0000256" key="7">
    <source>
        <dbReference type="ARBA" id="ARBA00022915"/>
    </source>
</evidence>
<dbReference type="InterPro" id="IPR020624">
    <property type="entry name" value="Schiff_base-form_aldolases_CS"/>
</dbReference>
<evidence type="ECO:0000256" key="9">
    <source>
        <dbReference type="ARBA" id="ARBA00023239"/>
    </source>
</evidence>
<dbReference type="InterPro" id="IPR005263">
    <property type="entry name" value="DapA"/>
</dbReference>
<feature type="site" description="L-lysine inhibitor binding; via carbonyl oxygen" evidence="16">
    <location>
        <position position="49"/>
    </location>
</feature>
<dbReference type="PIRSF" id="PIRSF001365">
    <property type="entry name" value="DHDPS"/>
    <property type="match status" value="1"/>
</dbReference>
<dbReference type="HAMAP" id="MF_00418">
    <property type="entry name" value="DapA"/>
    <property type="match status" value="1"/>
</dbReference>
<comment type="function">
    <text evidence="1 12">Catalyzes the condensation of (S)-aspartate-beta-semialdehyde [(S)-ASA] and pyruvate to 4-hydroxy-tetrahydrodipicolinate (HTPA).</text>
</comment>
<sequence length="297" mass="31792">MRFSGTMTALVTPFTRAVVDEKAYRALIERQITQGIHGLVPCGTTGESATLSHAEHERVIELCIDQARGRVPVLAGAGSNNTAEAVRLVHFAQKAGADGALLITPYYNKPTQEGLYQHFKAIAESVDFPLVPYNVPSRTGCNLLPDTLARLASDFSNIVGVKEATGDMTQCSRILKSCPAGFSVLSGDDFTALPLMSLGGCGVISVTSNVAPEQMVGMYNSFAAGDLPRAVRIHRTLLSLHDALFSETNPIPAKTALALMGLASGELRLPLCPMNEANKTKLVDELVRQGLLPQMRK</sequence>
<comment type="subunit">
    <text evidence="12">Homotetramer; dimer of dimers.</text>
</comment>
<dbReference type="SUPFAM" id="SSF51569">
    <property type="entry name" value="Aldolase"/>
    <property type="match status" value="1"/>
</dbReference>
<dbReference type="AlphaFoldDB" id="A0A6L2R433"/>
<keyword evidence="8 12" id="KW-0457">Lysine biosynthesis</keyword>
<keyword evidence="7 12" id="KW-0220">Diaminopimelate biosynthesis</keyword>
<comment type="catalytic activity">
    <reaction evidence="11 12">
        <text>L-aspartate 4-semialdehyde + pyruvate = (2S,4S)-4-hydroxy-2,3,4,5-tetrahydrodipicolinate + H2O + H(+)</text>
        <dbReference type="Rhea" id="RHEA:34171"/>
        <dbReference type="ChEBI" id="CHEBI:15361"/>
        <dbReference type="ChEBI" id="CHEBI:15377"/>
        <dbReference type="ChEBI" id="CHEBI:15378"/>
        <dbReference type="ChEBI" id="CHEBI:67139"/>
        <dbReference type="ChEBI" id="CHEBI:537519"/>
        <dbReference type="EC" id="4.3.3.7"/>
    </reaction>
</comment>
<dbReference type="PANTHER" id="PTHR12128">
    <property type="entry name" value="DIHYDRODIPICOLINATE SYNTHASE"/>
    <property type="match status" value="1"/>
</dbReference>
<organism evidence="17 18">
    <name type="scientific">Candidatus Desulfovibrio kirbyi</name>
    <dbReference type="NCBI Taxonomy" id="2696086"/>
    <lineage>
        <taxon>Bacteria</taxon>
        <taxon>Pseudomonadati</taxon>
        <taxon>Thermodesulfobacteriota</taxon>
        <taxon>Desulfovibrionia</taxon>
        <taxon>Desulfovibrionales</taxon>
        <taxon>Desulfovibrionaceae</taxon>
        <taxon>Desulfovibrio</taxon>
    </lineage>
</organism>
<protein>
    <recommendedName>
        <fullName evidence="4 12">4-hydroxy-tetrahydrodipicolinate synthase</fullName>
        <shortName evidence="12">HTPA synthase</shortName>
        <ecNumber evidence="4 12">4.3.3.7</ecNumber>
    </recommendedName>
</protein>
<dbReference type="PROSITE" id="PS00666">
    <property type="entry name" value="DHDPS_2"/>
    <property type="match status" value="1"/>
</dbReference>
<dbReference type="InterPro" id="IPR002220">
    <property type="entry name" value="DapA-like"/>
</dbReference>
<evidence type="ECO:0000256" key="5">
    <source>
        <dbReference type="ARBA" id="ARBA00022490"/>
    </source>
</evidence>
<dbReference type="CDD" id="cd00950">
    <property type="entry name" value="DHDPS"/>
    <property type="match status" value="1"/>
</dbReference>
<feature type="binding site" evidence="12 15">
    <location>
        <position position="204"/>
    </location>
    <ligand>
        <name>pyruvate</name>
        <dbReference type="ChEBI" id="CHEBI:15361"/>
    </ligand>
</feature>
<feature type="site" description="Part of a proton relay during catalysis" evidence="12 16">
    <location>
        <position position="107"/>
    </location>
</feature>
<evidence type="ECO:0000313" key="18">
    <source>
        <dbReference type="Proteomes" id="UP000505077"/>
    </source>
</evidence>
<comment type="caution">
    <text evidence="17">The sequence shown here is derived from an EMBL/GenBank/DDBJ whole genome shotgun (WGS) entry which is preliminary data.</text>
</comment>
<keyword evidence="10 12" id="KW-0704">Schiff base</keyword>
<feature type="active site" description="Schiff-base intermediate with substrate" evidence="12 14">
    <location>
        <position position="162"/>
    </location>
</feature>
<dbReference type="PROSITE" id="PS00665">
    <property type="entry name" value="DHDPS_1"/>
    <property type="match status" value="1"/>
</dbReference>